<sequence length="314" mass="34576">MQEVLSFSSSAESARGQEGILPARHASRAKIDLEKGFKKVLTLLHTENIELRARVTTIEAALAAPKKSVAHASSQTTVDGSTVDANADVLWRLETLEHVVLAKDGPTSDAPRPQRAQGSRSETLDHQRMRKEHQLLRDRFLQLQREVAQQVVQQQLQQVEHLQSQMEQLKLTQEEIQATLELLENSSTSPGRVVLEGVQQQMQRRTEQLQRQLDAAEAVAMESEIHLKALDAPGAAADEKPMSTQDGTRNPALDRIRQDDGYTDRASVSAKAARQALCRVSGSSSATAGADMDAAAQHAAQQWVDVVEQRFTQA</sequence>
<gene>
    <name evidence="2" type="ORF">AB1Y20_000394</name>
</gene>
<protein>
    <recommendedName>
        <fullName evidence="4">Protein CASP</fullName>
    </recommendedName>
</protein>
<accession>A0AB34K7U0</accession>
<feature type="region of interest" description="Disordered" evidence="1">
    <location>
        <begin position="102"/>
        <end position="127"/>
    </location>
</feature>
<evidence type="ECO:0000256" key="1">
    <source>
        <dbReference type="SAM" id="MobiDB-lite"/>
    </source>
</evidence>
<comment type="caution">
    <text evidence="2">The sequence shown here is derived from an EMBL/GenBank/DDBJ whole genome shotgun (WGS) entry which is preliminary data.</text>
</comment>
<reference evidence="2 3" key="1">
    <citation type="journal article" date="2024" name="Science">
        <title>Giant polyketide synthase enzymes in the biosynthesis of giant marine polyether toxins.</title>
        <authorList>
            <person name="Fallon T.R."/>
            <person name="Shende V.V."/>
            <person name="Wierzbicki I.H."/>
            <person name="Pendleton A.L."/>
            <person name="Watervoot N.F."/>
            <person name="Auber R.P."/>
            <person name="Gonzalez D.J."/>
            <person name="Wisecaver J.H."/>
            <person name="Moore B.S."/>
        </authorList>
    </citation>
    <scope>NUCLEOTIDE SEQUENCE [LARGE SCALE GENOMIC DNA]</scope>
    <source>
        <strain evidence="2 3">12B1</strain>
    </source>
</reference>
<dbReference type="AlphaFoldDB" id="A0AB34K7U0"/>
<name>A0AB34K7U0_PRYPA</name>
<organism evidence="2 3">
    <name type="scientific">Prymnesium parvum</name>
    <name type="common">Toxic golden alga</name>
    <dbReference type="NCBI Taxonomy" id="97485"/>
    <lineage>
        <taxon>Eukaryota</taxon>
        <taxon>Haptista</taxon>
        <taxon>Haptophyta</taxon>
        <taxon>Prymnesiophyceae</taxon>
        <taxon>Prymnesiales</taxon>
        <taxon>Prymnesiaceae</taxon>
        <taxon>Prymnesium</taxon>
    </lineage>
</organism>
<dbReference type="Proteomes" id="UP001515480">
    <property type="component" value="Unassembled WGS sequence"/>
</dbReference>
<evidence type="ECO:0008006" key="4">
    <source>
        <dbReference type="Google" id="ProtNLM"/>
    </source>
</evidence>
<feature type="compositionally biased region" description="Basic and acidic residues" evidence="1">
    <location>
        <begin position="252"/>
        <end position="263"/>
    </location>
</feature>
<proteinExistence type="predicted"/>
<evidence type="ECO:0000313" key="3">
    <source>
        <dbReference type="Proteomes" id="UP001515480"/>
    </source>
</evidence>
<feature type="region of interest" description="Disordered" evidence="1">
    <location>
        <begin position="233"/>
        <end position="267"/>
    </location>
</feature>
<dbReference type="EMBL" id="JBGBPQ010000001">
    <property type="protein sequence ID" value="KAL1529447.1"/>
    <property type="molecule type" value="Genomic_DNA"/>
</dbReference>
<evidence type="ECO:0000313" key="2">
    <source>
        <dbReference type="EMBL" id="KAL1529447.1"/>
    </source>
</evidence>
<keyword evidence="3" id="KW-1185">Reference proteome</keyword>